<dbReference type="PATRIC" id="fig|216946.3.peg.415"/>
<keyword evidence="3" id="KW-1185">Reference proteome</keyword>
<dbReference type="Proteomes" id="UP000067243">
    <property type="component" value="Chromosome"/>
</dbReference>
<reference evidence="2 3" key="1">
    <citation type="journal article" date="2015" name="Genome Announc.">
        <title>Complete Genome Sequence of Spiroplasma turonicum Strain Tab4cT, a Parasite of a Horse Fly, Haematopota sp. (Diptera: Tabanidae).</title>
        <authorList>
            <person name="Davis R.E."/>
            <person name="Shao J."/>
            <person name="Zhao Y."/>
            <person name="Gasparich G.E."/>
            <person name="Gaynor B.J."/>
            <person name="Donofrio N."/>
        </authorList>
    </citation>
    <scope>NUCLEOTIDE SEQUENCE [LARGE SCALE GENOMIC DNA]</scope>
    <source>
        <strain evidence="2 3">Tab4c</strain>
    </source>
</reference>
<protein>
    <submittedName>
        <fullName evidence="2">Transmembrane protein</fullName>
    </submittedName>
</protein>
<feature type="transmembrane region" description="Helical" evidence="1">
    <location>
        <begin position="112"/>
        <end position="141"/>
    </location>
</feature>
<evidence type="ECO:0000313" key="3">
    <source>
        <dbReference type="Proteomes" id="UP000067243"/>
    </source>
</evidence>
<keyword evidence="1" id="KW-1133">Transmembrane helix</keyword>
<evidence type="ECO:0000256" key="1">
    <source>
        <dbReference type="SAM" id="Phobius"/>
    </source>
</evidence>
<dbReference type="AlphaFoldDB" id="A0A0K1P701"/>
<feature type="transmembrane region" description="Helical" evidence="1">
    <location>
        <begin position="180"/>
        <end position="198"/>
    </location>
</feature>
<evidence type="ECO:0000313" key="2">
    <source>
        <dbReference type="EMBL" id="AKU79662.1"/>
    </source>
</evidence>
<keyword evidence="1" id="KW-0472">Membrane</keyword>
<accession>A0A0K1P701</accession>
<sequence length="591" mass="70893">MKNKQKIILSISFFSLLKFSFKLIIFEKSFIILNLVIAIFSIIFSLSLGIINDEKSFVISYDYYILIFISSLMFIVILRILQFYFNRKVEDKTIYIAVSSQVSKSKYFITQWLVVIFFIFINVFISFIFTNLFYIFFNNFLISELVLRKSLTFFWYSFISCIFLANFILFLLLLSTPQMTMIFSTLILSFSFIANLPLKFIKTKEESSSSILTFNNSQEKTWIYTVSDIYEVLNLEKHINDGEIKYKYLSKALNDFLINNDMVKETFSNKTNVDIRINSFWKFYNLIKSNDESVKIRDTDFISTFYKQDGTTPKELDSWNNKKVSIELWLKNVFIDENSFYNIYLNEEDIDKKNVMEDIINFINDIKKTYMNLQTSFVLLFDDFVFVDVNKSKLKQVENPETRVDFTDEYLKSVYKRFFKYSSGPGSLILSDTKDIESLVTEYLNFPLMIVSRILENYFINYITKFHNITNNYLIKNDTYNEYKSRRKLFNIFTYLNPFFEMWSNYTYYSGFSNNDIWFNPNSDSKIYLEDQQNIFLPYVQYDLETNEENIIDPKLQYKIIKPFIYIFIQLIISIMFFYISFRKFVRNDLK</sequence>
<gene>
    <name evidence="2" type="ORF">STURON_00416</name>
</gene>
<feature type="transmembrane region" description="Helical" evidence="1">
    <location>
        <begin position="31"/>
        <end position="51"/>
    </location>
</feature>
<feature type="transmembrane region" description="Helical" evidence="1">
    <location>
        <begin position="63"/>
        <end position="85"/>
    </location>
</feature>
<feature type="transmembrane region" description="Helical" evidence="1">
    <location>
        <begin position="153"/>
        <end position="174"/>
    </location>
</feature>
<name>A0A0K1P701_9MOLU</name>
<dbReference type="EMBL" id="CP012328">
    <property type="protein sequence ID" value="AKU79662.1"/>
    <property type="molecule type" value="Genomic_DNA"/>
</dbReference>
<dbReference type="STRING" id="216946.STURO_v1c04140"/>
<dbReference type="OrthoDB" id="391549at2"/>
<organism evidence="2 3">
    <name type="scientific">Spiroplasma turonicum</name>
    <dbReference type="NCBI Taxonomy" id="216946"/>
    <lineage>
        <taxon>Bacteria</taxon>
        <taxon>Bacillati</taxon>
        <taxon>Mycoplasmatota</taxon>
        <taxon>Mollicutes</taxon>
        <taxon>Entomoplasmatales</taxon>
        <taxon>Spiroplasmataceae</taxon>
        <taxon>Spiroplasma</taxon>
    </lineage>
</organism>
<dbReference type="RefSeq" id="WP_075048256.1">
    <property type="nucleotide sequence ID" value="NZ_CP012328.1"/>
</dbReference>
<dbReference type="KEGG" id="stur:STURON_00416"/>
<feature type="transmembrane region" description="Helical" evidence="1">
    <location>
        <begin position="564"/>
        <end position="582"/>
    </location>
</feature>
<proteinExistence type="predicted"/>
<keyword evidence="1 2" id="KW-0812">Transmembrane</keyword>